<dbReference type="SUPFAM" id="SSF81606">
    <property type="entry name" value="PP2C-like"/>
    <property type="match status" value="1"/>
</dbReference>
<evidence type="ECO:0000256" key="5">
    <source>
        <dbReference type="ARBA" id="ARBA00022801"/>
    </source>
</evidence>
<dbReference type="InterPro" id="IPR001932">
    <property type="entry name" value="PPM-type_phosphatase-like_dom"/>
</dbReference>
<dbReference type="Proteomes" id="UP000815325">
    <property type="component" value="Unassembled WGS sequence"/>
</dbReference>
<evidence type="ECO:0000256" key="4">
    <source>
        <dbReference type="ARBA" id="ARBA00022723"/>
    </source>
</evidence>
<evidence type="ECO:0000256" key="8">
    <source>
        <dbReference type="ARBA" id="ARBA00023211"/>
    </source>
</evidence>
<reference evidence="12" key="1">
    <citation type="submission" date="2017-08" db="EMBL/GenBank/DDBJ databases">
        <authorList>
            <person name="Polle J.E."/>
            <person name="Barry K."/>
            <person name="Cushman J."/>
            <person name="Schmutz J."/>
            <person name="Tran D."/>
            <person name="Hathwaick L.T."/>
            <person name="Yim W.C."/>
            <person name="Jenkins J."/>
            <person name="Mckie-Krisberg Z.M."/>
            <person name="Prochnik S."/>
            <person name="Lindquist E."/>
            <person name="Dockter R.B."/>
            <person name="Adam C."/>
            <person name="Molina H."/>
            <person name="Bunkerborg J."/>
            <person name="Jin E."/>
            <person name="Buchheim M."/>
            <person name="Magnuson J."/>
        </authorList>
    </citation>
    <scope>NUCLEOTIDE SEQUENCE</scope>
    <source>
        <strain evidence="12">CCAP 19/18</strain>
    </source>
</reference>
<feature type="domain" description="PPM-type phosphatase" evidence="11">
    <location>
        <begin position="110"/>
        <end position="404"/>
    </location>
</feature>
<accession>A0ABQ7G5N2</accession>
<dbReference type="InterPro" id="IPR015655">
    <property type="entry name" value="PP2C"/>
</dbReference>
<dbReference type="EMBL" id="MU070099">
    <property type="protein sequence ID" value="KAF5829921.1"/>
    <property type="molecule type" value="Genomic_DNA"/>
</dbReference>
<feature type="region of interest" description="Disordered" evidence="10">
    <location>
        <begin position="411"/>
        <end position="434"/>
    </location>
</feature>
<evidence type="ECO:0000256" key="6">
    <source>
        <dbReference type="ARBA" id="ARBA00022842"/>
    </source>
</evidence>
<feature type="compositionally biased region" description="Polar residues" evidence="10">
    <location>
        <begin position="564"/>
        <end position="582"/>
    </location>
</feature>
<feature type="compositionally biased region" description="Basic residues" evidence="10">
    <location>
        <begin position="548"/>
        <end position="557"/>
    </location>
</feature>
<keyword evidence="8" id="KW-0464">Manganese</keyword>
<feature type="compositionally biased region" description="Low complexity" evidence="10">
    <location>
        <begin position="490"/>
        <end position="506"/>
    </location>
</feature>
<feature type="compositionally biased region" description="Low complexity" evidence="10">
    <location>
        <begin position="461"/>
        <end position="483"/>
    </location>
</feature>
<feature type="compositionally biased region" description="Low complexity" evidence="10">
    <location>
        <begin position="425"/>
        <end position="434"/>
    </location>
</feature>
<dbReference type="PROSITE" id="PS51746">
    <property type="entry name" value="PPM_2"/>
    <property type="match status" value="1"/>
</dbReference>
<keyword evidence="5 9" id="KW-0378">Hydrolase</keyword>
<feature type="region of interest" description="Disordered" evidence="10">
    <location>
        <begin position="461"/>
        <end position="632"/>
    </location>
</feature>
<feature type="region of interest" description="Disordered" evidence="10">
    <location>
        <begin position="38"/>
        <end position="57"/>
    </location>
</feature>
<protein>
    <recommendedName>
        <fullName evidence="3">protein-serine/threonine phosphatase</fullName>
        <ecNumber evidence="3">3.1.3.16</ecNumber>
    </recommendedName>
</protein>
<dbReference type="Pfam" id="PF00481">
    <property type="entry name" value="PP2C"/>
    <property type="match status" value="1"/>
</dbReference>
<gene>
    <name evidence="12" type="ORF">DUNSADRAFT_15301</name>
</gene>
<evidence type="ECO:0000256" key="3">
    <source>
        <dbReference type="ARBA" id="ARBA00013081"/>
    </source>
</evidence>
<keyword evidence="4" id="KW-0479">Metal-binding</keyword>
<feature type="compositionally biased region" description="Low complexity" evidence="10">
    <location>
        <begin position="97"/>
        <end position="117"/>
    </location>
</feature>
<keyword evidence="13" id="KW-1185">Reference proteome</keyword>
<evidence type="ECO:0000256" key="1">
    <source>
        <dbReference type="ARBA" id="ARBA00001936"/>
    </source>
</evidence>
<evidence type="ECO:0000313" key="13">
    <source>
        <dbReference type="Proteomes" id="UP000815325"/>
    </source>
</evidence>
<dbReference type="InterPro" id="IPR036457">
    <property type="entry name" value="PPM-type-like_dom_sf"/>
</dbReference>
<evidence type="ECO:0000313" key="12">
    <source>
        <dbReference type="EMBL" id="KAF5829921.1"/>
    </source>
</evidence>
<keyword evidence="6" id="KW-0460">Magnesium</keyword>
<organism evidence="12 13">
    <name type="scientific">Dunaliella salina</name>
    <name type="common">Green alga</name>
    <name type="synonym">Protococcus salinus</name>
    <dbReference type="NCBI Taxonomy" id="3046"/>
    <lineage>
        <taxon>Eukaryota</taxon>
        <taxon>Viridiplantae</taxon>
        <taxon>Chlorophyta</taxon>
        <taxon>core chlorophytes</taxon>
        <taxon>Chlorophyceae</taxon>
        <taxon>CS clade</taxon>
        <taxon>Chlamydomonadales</taxon>
        <taxon>Dunaliellaceae</taxon>
        <taxon>Dunaliella</taxon>
    </lineage>
</organism>
<dbReference type="EC" id="3.1.3.16" evidence="3"/>
<feature type="region of interest" description="Disordered" evidence="10">
    <location>
        <begin position="97"/>
        <end position="130"/>
    </location>
</feature>
<evidence type="ECO:0000256" key="9">
    <source>
        <dbReference type="RuleBase" id="RU003465"/>
    </source>
</evidence>
<feature type="compositionally biased region" description="Pro residues" evidence="10">
    <location>
        <begin position="595"/>
        <end position="629"/>
    </location>
</feature>
<feature type="compositionally biased region" description="Low complexity" evidence="10">
    <location>
        <begin position="516"/>
        <end position="528"/>
    </location>
</feature>
<dbReference type="SMART" id="SM00331">
    <property type="entry name" value="PP2C_SIG"/>
    <property type="match status" value="1"/>
</dbReference>
<keyword evidence="7 9" id="KW-0904">Protein phosphatase</keyword>
<dbReference type="PROSITE" id="PS01032">
    <property type="entry name" value="PPM_1"/>
    <property type="match status" value="1"/>
</dbReference>
<name>A0ABQ7G5N2_DUNSA</name>
<evidence type="ECO:0000256" key="7">
    <source>
        <dbReference type="ARBA" id="ARBA00022912"/>
    </source>
</evidence>
<proteinExistence type="inferred from homology"/>
<comment type="caution">
    <text evidence="12">The sequence shown here is derived from an EMBL/GenBank/DDBJ whole genome shotgun (WGS) entry which is preliminary data.</text>
</comment>
<dbReference type="InterPro" id="IPR000222">
    <property type="entry name" value="PP2C_BS"/>
</dbReference>
<feature type="compositionally biased region" description="Low complexity" evidence="10">
    <location>
        <begin position="639"/>
        <end position="656"/>
    </location>
</feature>
<dbReference type="Gene3D" id="3.60.40.10">
    <property type="entry name" value="PPM-type phosphatase domain"/>
    <property type="match status" value="1"/>
</dbReference>
<feature type="compositionally biased region" description="Acidic residues" evidence="10">
    <location>
        <begin position="184"/>
        <end position="193"/>
    </location>
</feature>
<dbReference type="CDD" id="cd00143">
    <property type="entry name" value="PP2Cc"/>
    <property type="match status" value="1"/>
</dbReference>
<feature type="region of interest" description="Disordered" evidence="10">
    <location>
        <begin position="181"/>
        <end position="206"/>
    </location>
</feature>
<dbReference type="SMART" id="SM00332">
    <property type="entry name" value="PP2Cc"/>
    <property type="match status" value="1"/>
</dbReference>
<dbReference type="PANTHER" id="PTHR47992">
    <property type="entry name" value="PROTEIN PHOSPHATASE"/>
    <property type="match status" value="1"/>
</dbReference>
<comment type="cofactor">
    <cofactor evidence="1">
        <name>Mn(2+)</name>
        <dbReference type="ChEBI" id="CHEBI:29035"/>
    </cofactor>
</comment>
<sequence>MASVSEQQAAQCASQPQDLCFGGLAESLERKIAEQMKNAGTQHAHAKTNTPFGVKALQGTRPNMEDAYSVQMTPPPATSSGTAATAAAAGAAPGAGSLAAGAEQAQQGPGISPPQQQNLNGPSPEATVPVEGEDAANIPAPLLPEDLAVLSVFDGHGGNEVAEHCRESLHRHFAHILADSRATDDDDSCDDEAPPTRQQQHKKKTHYHHNIIAEALRQSFLCTDQELKGTEAGDYVGATAVVAVVGKCHIIIAHAGDSRAVIQRGGKAESLTRDHKPDRADEAARIKAAGGRVVFSNGGHRVMGMLAMSRAIGDHFLRPYVIADPEVVCVERTPHDEVLVLATDGLWDVFSCKEATTLAIRCIGRSKERGMSRHGACRVAASVLTKVALERGSRDNITVIVVDIAVQKQQQQQQHHQHQHPNPPQQVVQQTQAQQQVDLALNPLHKQQLQKQQQTHLLEQVKQQLQQTQTQPAEEQAQPHATFHPPPHTPTTQVQEHYPLQQQRQQQKAEPPSTQGSSIGHISSSSGGTPKVPSQQQGPDAAPPLPHHLSHHHHHQQHPQQHLNGNAHTSAPVSVTPGSSATPTPPHFAPTSLAPTPPPLAPTAPPASSATPPPPPTQSNITLPPPPRTQLPDALLSHQQIGSQLHQQQQQQQQQHMEVPPFHVSNRSISFHYPQHQQQHVHHNYHHQPHLHTLGSCSHTTSSSSLCSHTGRACL</sequence>
<feature type="region of interest" description="Disordered" evidence="10">
    <location>
        <begin position="66"/>
        <end position="85"/>
    </location>
</feature>
<comment type="cofactor">
    <cofactor evidence="2">
        <name>Mg(2+)</name>
        <dbReference type="ChEBI" id="CHEBI:18420"/>
    </cofactor>
</comment>
<evidence type="ECO:0000256" key="10">
    <source>
        <dbReference type="SAM" id="MobiDB-lite"/>
    </source>
</evidence>
<feature type="region of interest" description="Disordered" evidence="10">
    <location>
        <begin position="639"/>
        <end position="658"/>
    </location>
</feature>
<comment type="similarity">
    <text evidence="9">Belongs to the PP2C family.</text>
</comment>
<evidence type="ECO:0000256" key="2">
    <source>
        <dbReference type="ARBA" id="ARBA00001946"/>
    </source>
</evidence>
<evidence type="ECO:0000259" key="11">
    <source>
        <dbReference type="PROSITE" id="PS51746"/>
    </source>
</evidence>